<dbReference type="Proteomes" id="UP001596098">
    <property type="component" value="Unassembled WGS sequence"/>
</dbReference>
<feature type="domain" description="Protein kinase" evidence="3">
    <location>
        <begin position="54"/>
        <end position="139"/>
    </location>
</feature>
<keyword evidence="2" id="KW-0812">Transmembrane</keyword>
<organism evidence="4 5">
    <name type="scientific">Nocardioides yefusunii</name>
    <dbReference type="NCBI Taxonomy" id="2500546"/>
    <lineage>
        <taxon>Bacteria</taxon>
        <taxon>Bacillati</taxon>
        <taxon>Actinomycetota</taxon>
        <taxon>Actinomycetes</taxon>
        <taxon>Propionibacteriales</taxon>
        <taxon>Nocardioidaceae</taxon>
        <taxon>Nocardioides</taxon>
    </lineage>
</organism>
<dbReference type="SUPFAM" id="SSF56112">
    <property type="entry name" value="Protein kinase-like (PK-like)"/>
    <property type="match status" value="1"/>
</dbReference>
<keyword evidence="5" id="KW-1185">Reference proteome</keyword>
<dbReference type="EMBL" id="JBHSQI010000009">
    <property type="protein sequence ID" value="MFC6154863.1"/>
    <property type="molecule type" value="Genomic_DNA"/>
</dbReference>
<proteinExistence type="predicted"/>
<keyword evidence="2" id="KW-0472">Membrane</keyword>
<name>A0ABW1R2L7_9ACTN</name>
<dbReference type="CDD" id="cd13973">
    <property type="entry name" value="PK_MviN-like"/>
    <property type="match status" value="1"/>
</dbReference>
<dbReference type="InterPro" id="IPR011009">
    <property type="entry name" value="Kinase-like_dom_sf"/>
</dbReference>
<comment type="caution">
    <text evidence="4">The sequence shown here is derived from an EMBL/GenBank/DDBJ whole genome shotgun (WGS) entry which is preliminary data.</text>
</comment>
<keyword evidence="2" id="KW-1133">Transmembrane helix</keyword>
<sequence length="654" mass="68483">MVDLLVEADGACLWNAHDQLLHRPVSVHVLPVDDVRADAVIGAARRSATLTDQRTLRVLDCNRTDTHAYVVNEWGKGTSLDVALEVNGPLSPARAAWLVAETADTVASTHAAGTVHGRLVPENVLIDENGSIRIIGSGVEAALMGHLSVPADDVTHLVALLHAALTGRWPGRLTSQVPQAPREGGRFLRPRQVRAGIPRPLDQICDQGLNGFSSTSTGSIPIPALNAVLGGREAHDLTTAAGLRDALEEFLGEYEPDLAAHATHSAPIRPAGLSPAPWHLAPAEDETAERSGFVLPPPVIQPLPTDRRHTPAAAVEPAAVTEPAPEGAVEVVPQEAPATPVHQTVPAGPSSITAPTEAGLPVFHDEDDDVEWVRTHNPERPAPETPADAAPRPLFAPESADLARRQHHERQREEFGTGDSTPPRLPEDFWSSDSTGPGSTTSGAIPPIDAAPTPVPGRTWLRLAWGVGIAAFVLLVVVLVLHPQGDGDKDPAPSAAPVPTSTPSPSVTGPLGDLVVTDLDPADSAGVEYPADTPKSVDGDVATFWGTSTYLQQFGPGGLKDGVGLVVDLGESRSVRSFEVDVLGGSHTLQLFLTDGKPADVAGLDSVAEAAGEGTLDLTPPESASGRYAVVWLTQLPVQDGGYRGKIAEIRVTA</sequence>
<reference evidence="5" key="1">
    <citation type="journal article" date="2019" name="Int. J. Syst. Evol. Microbiol.">
        <title>The Global Catalogue of Microorganisms (GCM) 10K type strain sequencing project: providing services to taxonomists for standard genome sequencing and annotation.</title>
        <authorList>
            <consortium name="The Broad Institute Genomics Platform"/>
            <consortium name="The Broad Institute Genome Sequencing Center for Infectious Disease"/>
            <person name="Wu L."/>
            <person name="Ma J."/>
        </authorList>
    </citation>
    <scope>NUCLEOTIDE SEQUENCE [LARGE SCALE GENOMIC DNA]</scope>
    <source>
        <strain evidence="5">DFY28</strain>
    </source>
</reference>
<evidence type="ECO:0000313" key="5">
    <source>
        <dbReference type="Proteomes" id="UP001596098"/>
    </source>
</evidence>
<feature type="transmembrane region" description="Helical" evidence="2">
    <location>
        <begin position="460"/>
        <end position="481"/>
    </location>
</feature>
<feature type="region of interest" description="Disordered" evidence="1">
    <location>
        <begin position="401"/>
        <end position="451"/>
    </location>
</feature>
<evidence type="ECO:0000256" key="1">
    <source>
        <dbReference type="SAM" id="MobiDB-lite"/>
    </source>
</evidence>
<feature type="compositionally biased region" description="Low complexity" evidence="1">
    <location>
        <begin position="431"/>
        <end position="443"/>
    </location>
</feature>
<feature type="region of interest" description="Disordered" evidence="1">
    <location>
        <begin position="340"/>
        <end position="362"/>
    </location>
</feature>
<dbReference type="Gene3D" id="1.10.510.10">
    <property type="entry name" value="Transferase(Phosphotransferase) domain 1"/>
    <property type="match status" value="1"/>
</dbReference>
<evidence type="ECO:0000256" key="2">
    <source>
        <dbReference type="SAM" id="Phobius"/>
    </source>
</evidence>
<feature type="region of interest" description="Disordered" evidence="1">
    <location>
        <begin position="487"/>
        <end position="513"/>
    </location>
</feature>
<dbReference type="RefSeq" id="WP_128222035.1">
    <property type="nucleotide sequence ID" value="NZ_CP034929.1"/>
</dbReference>
<accession>A0ABW1R2L7</accession>
<gene>
    <name evidence="4" type="ORF">ACFPWU_14445</name>
</gene>
<evidence type="ECO:0000259" key="3">
    <source>
        <dbReference type="Pfam" id="PF00069"/>
    </source>
</evidence>
<dbReference type="InterPro" id="IPR000719">
    <property type="entry name" value="Prot_kinase_dom"/>
</dbReference>
<evidence type="ECO:0000313" key="4">
    <source>
        <dbReference type="EMBL" id="MFC6154863.1"/>
    </source>
</evidence>
<protein>
    <recommendedName>
        <fullName evidence="3">Protein kinase domain-containing protein</fullName>
    </recommendedName>
</protein>
<dbReference type="Pfam" id="PF00069">
    <property type="entry name" value="Pkinase"/>
    <property type="match status" value="1"/>
</dbReference>